<dbReference type="InterPro" id="IPR013154">
    <property type="entry name" value="ADH-like_N"/>
</dbReference>
<name>A0A2A6RIL2_9CHLR</name>
<evidence type="ECO:0000313" key="2">
    <source>
        <dbReference type="EMBL" id="PDW02917.1"/>
    </source>
</evidence>
<dbReference type="SUPFAM" id="SSF50129">
    <property type="entry name" value="GroES-like"/>
    <property type="match status" value="1"/>
</dbReference>
<dbReference type="PANTHER" id="PTHR43677:SF1">
    <property type="entry name" value="ACRYLYL-COA REDUCTASE ACUI-RELATED"/>
    <property type="match status" value="1"/>
</dbReference>
<reference evidence="3" key="1">
    <citation type="submission" date="2017-08" db="EMBL/GenBank/DDBJ databases">
        <authorList>
            <person name="Grouzdev D.S."/>
            <person name="Gaisin V.A."/>
            <person name="Rysina M.S."/>
            <person name="Gorlenko V.M."/>
        </authorList>
    </citation>
    <scope>NUCLEOTIDE SEQUENCE [LARGE SCALE GENOMIC DNA]</scope>
    <source>
        <strain evidence="3">Kir15-3F</strain>
    </source>
</reference>
<dbReference type="EMBL" id="NQWI01000047">
    <property type="protein sequence ID" value="PDW02917.1"/>
    <property type="molecule type" value="Genomic_DNA"/>
</dbReference>
<dbReference type="Gene3D" id="3.40.50.720">
    <property type="entry name" value="NAD(P)-binding Rossmann-like Domain"/>
    <property type="match status" value="1"/>
</dbReference>
<dbReference type="RefSeq" id="WP_097644221.1">
    <property type="nucleotide sequence ID" value="NZ_NQWI01000047.1"/>
</dbReference>
<keyword evidence="3" id="KW-1185">Reference proteome</keyword>
<dbReference type="NCBIfam" id="TIGR02823">
    <property type="entry name" value="oxido_YhdH"/>
    <property type="match status" value="1"/>
</dbReference>
<dbReference type="AlphaFoldDB" id="A0A2A6RIL2"/>
<dbReference type="InterPro" id="IPR051397">
    <property type="entry name" value="Zn-ADH-like_protein"/>
</dbReference>
<dbReference type="Proteomes" id="UP000220527">
    <property type="component" value="Unassembled WGS sequence"/>
</dbReference>
<dbReference type="Pfam" id="PF08240">
    <property type="entry name" value="ADH_N"/>
    <property type="match status" value="1"/>
</dbReference>
<dbReference type="InterPro" id="IPR013149">
    <property type="entry name" value="ADH-like_C"/>
</dbReference>
<dbReference type="InterPro" id="IPR014188">
    <property type="entry name" value="Acrylyl-CoA_reductase_AcuI"/>
</dbReference>
<dbReference type="CDD" id="cd08288">
    <property type="entry name" value="MDR_yhdh"/>
    <property type="match status" value="1"/>
</dbReference>
<dbReference type="GO" id="GO:0043957">
    <property type="term" value="F:acryloyl-CoA reductase (NADPH) activity"/>
    <property type="evidence" value="ECO:0007669"/>
    <property type="project" value="TreeGrafter"/>
</dbReference>
<dbReference type="Pfam" id="PF00107">
    <property type="entry name" value="ADH_zinc_N"/>
    <property type="match status" value="1"/>
</dbReference>
<dbReference type="PANTHER" id="PTHR43677">
    <property type="entry name" value="SHORT-CHAIN DEHYDROGENASE/REDUCTASE"/>
    <property type="match status" value="1"/>
</dbReference>
<dbReference type="OrthoDB" id="9782155at2"/>
<sequence length="331" mass="35124">MSDETFRALVVEESAAGRSVELRDLSKDSLPPGEVLVRVAYSTLNYKDGLAVTGKGKILRMNPMAPGIDFAGTVVESASPDYRPGDEVILTGWGVGERYWGGFSQLNRLKAEWLVPLPSGLSFQRAMAIGTAGLTAMLCVIALERHGLPPSNREVVVTGAAGGVGSVAVALLAKAGYRVVASTGRPDEADYLQSLGASEVIDRATFSAPGKPLEKERWAGAVDTVGGATLGGIFRSMAYDGVVAACGNAGGIEFTTSVFPFILRGVRLIGVESVLVPLAERKVAWERLSRELDPALLDHMTQVIPLAEVPNYSETITKGRVRGRIVVDVNR</sequence>
<dbReference type="SUPFAM" id="SSF51735">
    <property type="entry name" value="NAD(P)-binding Rossmann-fold domains"/>
    <property type="match status" value="1"/>
</dbReference>
<gene>
    <name evidence="2" type="ORF">CJ255_11355</name>
</gene>
<evidence type="ECO:0000259" key="1">
    <source>
        <dbReference type="SMART" id="SM00829"/>
    </source>
</evidence>
<protein>
    <submittedName>
        <fullName evidence="2">Oxidoreductase</fullName>
    </submittedName>
</protein>
<proteinExistence type="predicted"/>
<dbReference type="Gene3D" id="3.90.180.10">
    <property type="entry name" value="Medium-chain alcohol dehydrogenases, catalytic domain"/>
    <property type="match status" value="1"/>
</dbReference>
<dbReference type="InterPro" id="IPR036291">
    <property type="entry name" value="NAD(P)-bd_dom_sf"/>
</dbReference>
<dbReference type="InterPro" id="IPR020843">
    <property type="entry name" value="ER"/>
</dbReference>
<dbReference type="InterPro" id="IPR011032">
    <property type="entry name" value="GroES-like_sf"/>
</dbReference>
<evidence type="ECO:0000313" key="3">
    <source>
        <dbReference type="Proteomes" id="UP000220527"/>
    </source>
</evidence>
<feature type="domain" description="Enoyl reductase (ER)" evidence="1">
    <location>
        <begin position="17"/>
        <end position="327"/>
    </location>
</feature>
<accession>A0A2A6RIL2</accession>
<organism evidence="2 3">
    <name type="scientific">Candidatus Viridilinea mediisalina</name>
    <dbReference type="NCBI Taxonomy" id="2024553"/>
    <lineage>
        <taxon>Bacteria</taxon>
        <taxon>Bacillati</taxon>
        <taxon>Chloroflexota</taxon>
        <taxon>Chloroflexia</taxon>
        <taxon>Chloroflexales</taxon>
        <taxon>Chloroflexineae</taxon>
        <taxon>Oscillochloridaceae</taxon>
        <taxon>Candidatus Viridilinea</taxon>
    </lineage>
</organism>
<comment type="caution">
    <text evidence="2">The sequence shown here is derived from an EMBL/GenBank/DDBJ whole genome shotgun (WGS) entry which is preliminary data.</text>
</comment>
<dbReference type="SMART" id="SM00829">
    <property type="entry name" value="PKS_ER"/>
    <property type="match status" value="1"/>
</dbReference>